<reference evidence="1 2" key="1">
    <citation type="submission" date="2019-05" db="EMBL/GenBank/DDBJ databases">
        <title>Another draft genome of Portunus trituberculatus and its Hox gene families provides insights of decapod evolution.</title>
        <authorList>
            <person name="Jeong J.-H."/>
            <person name="Song I."/>
            <person name="Kim S."/>
            <person name="Choi T."/>
            <person name="Kim D."/>
            <person name="Ryu S."/>
            <person name="Kim W."/>
        </authorList>
    </citation>
    <scope>NUCLEOTIDE SEQUENCE [LARGE SCALE GENOMIC DNA]</scope>
    <source>
        <tissue evidence="1">Muscle</tissue>
    </source>
</reference>
<dbReference type="EMBL" id="VSRR010037547">
    <property type="protein sequence ID" value="MPC73803.1"/>
    <property type="molecule type" value="Genomic_DNA"/>
</dbReference>
<dbReference type="AlphaFoldDB" id="A0A5B7HV02"/>
<protein>
    <submittedName>
        <fullName evidence="1">Uncharacterized protein</fullName>
    </submittedName>
</protein>
<name>A0A5B7HV02_PORTR</name>
<comment type="caution">
    <text evidence="1">The sequence shown here is derived from an EMBL/GenBank/DDBJ whole genome shotgun (WGS) entry which is preliminary data.</text>
</comment>
<keyword evidence="2" id="KW-1185">Reference proteome</keyword>
<organism evidence="1 2">
    <name type="scientific">Portunus trituberculatus</name>
    <name type="common">Swimming crab</name>
    <name type="synonym">Neptunus trituberculatus</name>
    <dbReference type="NCBI Taxonomy" id="210409"/>
    <lineage>
        <taxon>Eukaryota</taxon>
        <taxon>Metazoa</taxon>
        <taxon>Ecdysozoa</taxon>
        <taxon>Arthropoda</taxon>
        <taxon>Crustacea</taxon>
        <taxon>Multicrustacea</taxon>
        <taxon>Malacostraca</taxon>
        <taxon>Eumalacostraca</taxon>
        <taxon>Eucarida</taxon>
        <taxon>Decapoda</taxon>
        <taxon>Pleocyemata</taxon>
        <taxon>Brachyura</taxon>
        <taxon>Eubrachyura</taxon>
        <taxon>Portunoidea</taxon>
        <taxon>Portunidae</taxon>
        <taxon>Portuninae</taxon>
        <taxon>Portunus</taxon>
    </lineage>
</organism>
<evidence type="ECO:0000313" key="2">
    <source>
        <dbReference type="Proteomes" id="UP000324222"/>
    </source>
</evidence>
<gene>
    <name evidence="1" type="ORF">E2C01_068141</name>
</gene>
<evidence type="ECO:0000313" key="1">
    <source>
        <dbReference type="EMBL" id="MPC73803.1"/>
    </source>
</evidence>
<accession>A0A5B7HV02</accession>
<sequence length="124" mass="13269">MCRASPATPPGNTPSLIVNTCKTLSTNCNAGHDQHQEVPCAALLLREGRQARVCLCQASHHAHAGTLYQVCLVYASHRAAPSHCTFVEFRWPLPSLARLSSVHPQTFHGIPLSSSSSLSSPTQG</sequence>
<proteinExistence type="predicted"/>
<dbReference type="Proteomes" id="UP000324222">
    <property type="component" value="Unassembled WGS sequence"/>
</dbReference>